<keyword evidence="2" id="KW-0472">Membrane</keyword>
<accession>A0A0D3FF22</accession>
<feature type="region of interest" description="Disordered" evidence="1">
    <location>
        <begin position="19"/>
        <end position="55"/>
    </location>
</feature>
<reference evidence="3" key="2">
    <citation type="submission" date="2015-03" db="UniProtKB">
        <authorList>
            <consortium name="EnsemblPlants"/>
        </authorList>
    </citation>
    <scope>IDENTIFICATION</scope>
</reference>
<reference evidence="3" key="1">
    <citation type="journal article" date="2009" name="Rice">
        <title>De Novo Next Generation Sequencing of Plant Genomes.</title>
        <authorList>
            <person name="Rounsley S."/>
            <person name="Marri P.R."/>
            <person name="Yu Y."/>
            <person name="He R."/>
            <person name="Sisneros N."/>
            <person name="Goicoechea J.L."/>
            <person name="Lee S.J."/>
            <person name="Angelova A."/>
            <person name="Kudrna D."/>
            <person name="Luo M."/>
            <person name="Affourtit J."/>
            <person name="Desany B."/>
            <person name="Knight J."/>
            <person name="Niazi F."/>
            <person name="Egholm M."/>
            <person name="Wing R.A."/>
        </authorList>
    </citation>
    <scope>NUCLEOTIDE SEQUENCE [LARGE SCALE GENOMIC DNA]</scope>
    <source>
        <strain evidence="3">cv. IRGC 105608</strain>
    </source>
</reference>
<keyword evidence="2" id="KW-1133">Transmembrane helix</keyword>
<evidence type="ECO:0000313" key="3">
    <source>
        <dbReference type="EnsemblPlants" id="OBART03G07150.1"/>
    </source>
</evidence>
<dbReference type="AlphaFoldDB" id="A0A0D3FF22"/>
<dbReference type="PaxDb" id="65489-OBART03G07150.1"/>
<protein>
    <submittedName>
        <fullName evidence="3">Uncharacterized protein</fullName>
    </submittedName>
</protein>
<feature type="compositionally biased region" description="Gly residues" evidence="1">
    <location>
        <begin position="46"/>
        <end position="55"/>
    </location>
</feature>
<dbReference type="HOGENOM" id="CLU_1789864_0_0_1"/>
<name>A0A0D3FF22_9ORYZ</name>
<feature type="transmembrane region" description="Helical" evidence="2">
    <location>
        <begin position="59"/>
        <end position="84"/>
    </location>
</feature>
<organism evidence="3">
    <name type="scientific">Oryza barthii</name>
    <dbReference type="NCBI Taxonomy" id="65489"/>
    <lineage>
        <taxon>Eukaryota</taxon>
        <taxon>Viridiplantae</taxon>
        <taxon>Streptophyta</taxon>
        <taxon>Embryophyta</taxon>
        <taxon>Tracheophyta</taxon>
        <taxon>Spermatophyta</taxon>
        <taxon>Magnoliopsida</taxon>
        <taxon>Liliopsida</taxon>
        <taxon>Poales</taxon>
        <taxon>Poaceae</taxon>
        <taxon>BOP clade</taxon>
        <taxon>Oryzoideae</taxon>
        <taxon>Oryzeae</taxon>
        <taxon>Oryzinae</taxon>
        <taxon>Oryza</taxon>
    </lineage>
</organism>
<dbReference type="EnsemblPlants" id="OBART03G07150.1">
    <property type="protein sequence ID" value="OBART03G07150.1"/>
    <property type="gene ID" value="OBART03G07150"/>
</dbReference>
<evidence type="ECO:0000256" key="2">
    <source>
        <dbReference type="SAM" id="Phobius"/>
    </source>
</evidence>
<keyword evidence="4" id="KW-1185">Reference proteome</keyword>
<evidence type="ECO:0000256" key="1">
    <source>
        <dbReference type="SAM" id="MobiDB-lite"/>
    </source>
</evidence>
<sequence length="145" mass="15876">MKNWIERRSASFILSKETEEGLSPPLRRGRSGQESARLRRSKEKNAGGGGSRRYGTEGFGGWFCGASLLLLLSGEVVVVMWGWLVRMTKGRSDGVVWRRAGGGREREAAMAVAGSNLMRLTPSIAGAGRVCVWMWCAVASEREEV</sequence>
<keyword evidence="2" id="KW-0812">Transmembrane</keyword>
<dbReference type="Proteomes" id="UP000026960">
    <property type="component" value="Chromosome 3"/>
</dbReference>
<evidence type="ECO:0000313" key="4">
    <source>
        <dbReference type="Proteomes" id="UP000026960"/>
    </source>
</evidence>
<dbReference type="Gramene" id="OBART03G07150.1">
    <property type="protein sequence ID" value="OBART03G07150.1"/>
    <property type="gene ID" value="OBART03G07150"/>
</dbReference>
<proteinExistence type="predicted"/>